<organism evidence="3 4">
    <name type="scientific">Ditylenchus dipsaci</name>
    <dbReference type="NCBI Taxonomy" id="166011"/>
    <lineage>
        <taxon>Eukaryota</taxon>
        <taxon>Metazoa</taxon>
        <taxon>Ecdysozoa</taxon>
        <taxon>Nematoda</taxon>
        <taxon>Chromadorea</taxon>
        <taxon>Rhabditida</taxon>
        <taxon>Tylenchina</taxon>
        <taxon>Tylenchomorpha</taxon>
        <taxon>Sphaerularioidea</taxon>
        <taxon>Anguinidae</taxon>
        <taxon>Anguininae</taxon>
        <taxon>Ditylenchus</taxon>
    </lineage>
</organism>
<proteinExistence type="predicted"/>
<dbReference type="GO" id="GO:0005657">
    <property type="term" value="C:replication fork"/>
    <property type="evidence" value="ECO:0007669"/>
    <property type="project" value="TreeGrafter"/>
</dbReference>
<dbReference type="SUPFAM" id="SSF52540">
    <property type="entry name" value="P-loop containing nucleoside triphosphate hydrolases"/>
    <property type="match status" value="1"/>
</dbReference>
<accession>A0A915ELW0</accession>
<dbReference type="PANTHER" id="PTHR23274:SF51">
    <property type="entry name" value="OS03G0423850 PROTEIN"/>
    <property type="match status" value="1"/>
</dbReference>
<protein>
    <submittedName>
        <fullName evidence="4">ATP-dependent DNA helicase</fullName>
    </submittedName>
</protein>
<dbReference type="InterPro" id="IPR049163">
    <property type="entry name" value="Pif1-like_2B_dom"/>
</dbReference>
<dbReference type="PANTHER" id="PTHR23274">
    <property type="entry name" value="DNA HELICASE-RELATED"/>
    <property type="match status" value="1"/>
</dbReference>
<reference evidence="4" key="1">
    <citation type="submission" date="2022-11" db="UniProtKB">
        <authorList>
            <consortium name="WormBaseParasite"/>
        </authorList>
    </citation>
    <scope>IDENTIFICATION</scope>
</reference>
<evidence type="ECO:0000313" key="4">
    <source>
        <dbReference type="WBParaSite" id="jg7276"/>
    </source>
</evidence>
<dbReference type="AlphaFoldDB" id="A0A915ELW0"/>
<feature type="signal peptide" evidence="1">
    <location>
        <begin position="1"/>
        <end position="22"/>
    </location>
</feature>
<evidence type="ECO:0000259" key="2">
    <source>
        <dbReference type="Pfam" id="PF21530"/>
    </source>
</evidence>
<name>A0A915ELW0_9BILA</name>
<evidence type="ECO:0000256" key="1">
    <source>
        <dbReference type="SAM" id="SignalP"/>
    </source>
</evidence>
<dbReference type="InterPro" id="IPR027417">
    <property type="entry name" value="P-loop_NTPase"/>
</dbReference>
<sequence length="184" mass="20063">MPPHRLELRVGAIVMLLRNVNVQLGCAMAPSPRGADERHFFRTQFPIRLAFAMTINKAQGQTADRVGLALHTEVFGAAKLIRGSWSIDGSLRTSSTASTALHANFYRSAAHSVHHDCSVRSRLSAALLCASMMAMSTSISGPFLHKLELNSNTSPLLFPSGTCTAFRASIHIRHLHISSAQFRN</sequence>
<keyword evidence="3" id="KW-1185">Reference proteome</keyword>
<dbReference type="GO" id="GO:0006260">
    <property type="term" value="P:DNA replication"/>
    <property type="evidence" value="ECO:0007669"/>
    <property type="project" value="TreeGrafter"/>
</dbReference>
<dbReference type="WBParaSite" id="jg7276">
    <property type="protein sequence ID" value="jg7276"/>
    <property type="gene ID" value="jg7276"/>
</dbReference>
<dbReference type="Proteomes" id="UP000887574">
    <property type="component" value="Unplaced"/>
</dbReference>
<evidence type="ECO:0000313" key="3">
    <source>
        <dbReference type="Proteomes" id="UP000887574"/>
    </source>
</evidence>
<keyword evidence="1" id="KW-0732">Signal</keyword>
<feature type="domain" description="DNA helicase Pif1-like 2B" evidence="2">
    <location>
        <begin position="1"/>
        <end position="25"/>
    </location>
</feature>
<feature type="chain" id="PRO_5037915562" evidence="1">
    <location>
        <begin position="23"/>
        <end position="184"/>
    </location>
</feature>
<dbReference type="Pfam" id="PF21530">
    <property type="entry name" value="Pif1_2B_dom"/>
    <property type="match status" value="1"/>
</dbReference>